<reference evidence="1" key="1">
    <citation type="submission" date="2021-11" db="EMBL/GenBank/DDBJ databases">
        <title>Vibrio ZSDE26 sp. nov. and Vibrio ZSDZ34 sp. nov., isolated from coastal seawater in Qingdao.</title>
        <authorList>
            <person name="Zhang P."/>
        </authorList>
    </citation>
    <scope>NUCLEOTIDE SEQUENCE</scope>
    <source>
        <strain evidence="1">ZSDZ34</strain>
    </source>
</reference>
<proteinExistence type="predicted"/>
<sequence>MKLYKYLPVERVDVLENLRVRFTQLSSLNDPYEMHHSFNVTDLVDNLSKESRELLNEWWSDLSDDKRIELEPEYNQVLSEIEDNSGNLIRENKMTSEMSKLMDKVIGVLSLSQTNESLLMWSHYADSGCGYVIEFDSNHEFFHRPGLNGVSTDPIVIKYEESPNLLDIDKVYDSSSILGVKSSEWAYEKEVRLTLNFIGIKPQVNSDNRPIIDPFGNKVYLADIPKDAIKSVFFGPRTSVDTKNRILKAINDNYIECQVFEHEVAVNTYKLIQRV</sequence>
<dbReference type="RefSeq" id="WP_244359528.1">
    <property type="nucleotide sequence ID" value="NZ_JAJNNZ010000036.1"/>
</dbReference>
<gene>
    <name evidence="1" type="ORF">LNL84_19515</name>
</gene>
<evidence type="ECO:0000313" key="1">
    <source>
        <dbReference type="EMBL" id="MCJ2378983.1"/>
    </source>
</evidence>
<name>A0A9X1WGQ9_9VIBR</name>
<evidence type="ECO:0000313" key="2">
    <source>
        <dbReference type="Proteomes" id="UP001139488"/>
    </source>
</evidence>
<dbReference type="Pfam" id="PF11185">
    <property type="entry name" value="DUF2971"/>
    <property type="match status" value="1"/>
</dbReference>
<dbReference type="InterPro" id="IPR021352">
    <property type="entry name" value="DUF2971"/>
</dbReference>
<comment type="caution">
    <text evidence="1">The sequence shown here is derived from an EMBL/GenBank/DDBJ whole genome shotgun (WGS) entry which is preliminary data.</text>
</comment>
<dbReference type="Proteomes" id="UP001139488">
    <property type="component" value="Unassembled WGS sequence"/>
</dbReference>
<protein>
    <submittedName>
        <fullName evidence="1">DUF2971 domain-containing protein</fullName>
    </submittedName>
</protein>
<organism evidence="1 2">
    <name type="scientific">Vibrio gelatinilyticus</name>
    <dbReference type="NCBI Taxonomy" id="2893468"/>
    <lineage>
        <taxon>Bacteria</taxon>
        <taxon>Pseudomonadati</taxon>
        <taxon>Pseudomonadota</taxon>
        <taxon>Gammaproteobacteria</taxon>
        <taxon>Vibrionales</taxon>
        <taxon>Vibrionaceae</taxon>
        <taxon>Vibrio</taxon>
    </lineage>
</organism>
<dbReference type="EMBL" id="JAJNNZ010000036">
    <property type="protein sequence ID" value="MCJ2378983.1"/>
    <property type="molecule type" value="Genomic_DNA"/>
</dbReference>
<dbReference type="AlphaFoldDB" id="A0A9X1WGQ9"/>
<keyword evidence="2" id="KW-1185">Reference proteome</keyword>
<accession>A0A9X1WGQ9</accession>